<evidence type="ECO:0000256" key="1">
    <source>
        <dbReference type="SAM" id="Phobius"/>
    </source>
</evidence>
<keyword evidence="1" id="KW-0472">Membrane</keyword>
<dbReference type="AlphaFoldDB" id="A0A0K9NR00"/>
<dbReference type="PANTHER" id="PTHR33333:SF46">
    <property type="entry name" value="LOW QUALITY PROTEIN: GLYCINE-RICH PROTEIN DOT1"/>
    <property type="match status" value="1"/>
</dbReference>
<sequence>MTMLKHLGSSDVMFRLDDGSWSSLKDFLMDFLGKLLYFLHVSLNYLTEKLNYWFPPETRSLMLLNILLAGLKILLAILIIRLLFKCLSVCCRRSRNSGSLMRAPGRPGVVIPRAKFEINPRSYFRDLHSGRPLLG</sequence>
<dbReference type="PANTHER" id="PTHR33333">
    <property type="entry name" value="ERYTHROCYTE MEMBRANE PROTEIN 1-LIKE"/>
    <property type="match status" value="1"/>
</dbReference>
<comment type="caution">
    <text evidence="2">The sequence shown here is derived from an EMBL/GenBank/DDBJ whole genome shotgun (WGS) entry which is preliminary data.</text>
</comment>
<dbReference type="STRING" id="29655.A0A0K9NR00"/>
<proteinExistence type="predicted"/>
<dbReference type="EMBL" id="LFYR01001823">
    <property type="protein sequence ID" value="KMZ59038.1"/>
    <property type="molecule type" value="Genomic_DNA"/>
</dbReference>
<evidence type="ECO:0000313" key="2">
    <source>
        <dbReference type="EMBL" id="KMZ59038.1"/>
    </source>
</evidence>
<evidence type="ECO:0000313" key="3">
    <source>
        <dbReference type="Proteomes" id="UP000036987"/>
    </source>
</evidence>
<dbReference type="InterPro" id="IPR039926">
    <property type="entry name" value="Egg_app_1"/>
</dbReference>
<accession>A0A0K9NR00</accession>
<dbReference type="OMA" id="NIRMPRN"/>
<dbReference type="OrthoDB" id="1475066at2759"/>
<organism evidence="2 3">
    <name type="scientific">Zostera marina</name>
    <name type="common">Eelgrass</name>
    <dbReference type="NCBI Taxonomy" id="29655"/>
    <lineage>
        <taxon>Eukaryota</taxon>
        <taxon>Viridiplantae</taxon>
        <taxon>Streptophyta</taxon>
        <taxon>Embryophyta</taxon>
        <taxon>Tracheophyta</taxon>
        <taxon>Spermatophyta</taxon>
        <taxon>Magnoliopsida</taxon>
        <taxon>Liliopsida</taxon>
        <taxon>Zosteraceae</taxon>
        <taxon>Zostera</taxon>
    </lineage>
</organism>
<keyword evidence="1" id="KW-1133">Transmembrane helix</keyword>
<dbReference type="Proteomes" id="UP000036987">
    <property type="component" value="Unassembled WGS sequence"/>
</dbReference>
<feature type="transmembrane region" description="Helical" evidence="1">
    <location>
        <begin position="66"/>
        <end position="84"/>
    </location>
</feature>
<reference evidence="3" key="1">
    <citation type="journal article" date="2016" name="Nature">
        <title>The genome of the seagrass Zostera marina reveals angiosperm adaptation to the sea.</title>
        <authorList>
            <person name="Olsen J.L."/>
            <person name="Rouze P."/>
            <person name="Verhelst B."/>
            <person name="Lin Y.-C."/>
            <person name="Bayer T."/>
            <person name="Collen J."/>
            <person name="Dattolo E."/>
            <person name="De Paoli E."/>
            <person name="Dittami S."/>
            <person name="Maumus F."/>
            <person name="Michel G."/>
            <person name="Kersting A."/>
            <person name="Lauritano C."/>
            <person name="Lohaus R."/>
            <person name="Toepel M."/>
            <person name="Tonon T."/>
            <person name="Vanneste K."/>
            <person name="Amirebrahimi M."/>
            <person name="Brakel J."/>
            <person name="Bostroem C."/>
            <person name="Chovatia M."/>
            <person name="Grimwood J."/>
            <person name="Jenkins J.W."/>
            <person name="Jueterbock A."/>
            <person name="Mraz A."/>
            <person name="Stam W.T."/>
            <person name="Tice H."/>
            <person name="Bornberg-Bauer E."/>
            <person name="Green P.J."/>
            <person name="Pearson G.A."/>
            <person name="Procaccini G."/>
            <person name="Duarte C.M."/>
            <person name="Schmutz J."/>
            <person name="Reusch T.B.H."/>
            <person name="Van de Peer Y."/>
        </authorList>
    </citation>
    <scope>NUCLEOTIDE SEQUENCE [LARGE SCALE GENOMIC DNA]</scope>
    <source>
        <strain evidence="3">cv. Finnish</strain>
    </source>
</reference>
<keyword evidence="3" id="KW-1185">Reference proteome</keyword>
<name>A0A0K9NR00_ZOSMR</name>
<keyword evidence="1" id="KW-0812">Transmembrane</keyword>
<gene>
    <name evidence="2" type="ORF">ZOSMA_70G00520</name>
</gene>
<protein>
    <submittedName>
        <fullName evidence="2">Uncharacterized protein</fullName>
    </submittedName>
</protein>